<dbReference type="Pfam" id="PF02120">
    <property type="entry name" value="Flg_hook"/>
    <property type="match status" value="1"/>
</dbReference>
<name>A0A1W6TX95_VIBAL</name>
<feature type="compositionally biased region" description="Polar residues" evidence="1">
    <location>
        <begin position="37"/>
        <end position="47"/>
    </location>
</feature>
<dbReference type="PANTHER" id="PTHR37533">
    <property type="entry name" value="FLAGELLAR HOOK-LENGTH CONTROL PROTEIN"/>
    <property type="match status" value="1"/>
</dbReference>
<dbReference type="InterPro" id="IPR052563">
    <property type="entry name" value="FliK"/>
</dbReference>
<feature type="domain" description="Flagellar hook-length control protein-like C-terminal" evidence="2">
    <location>
        <begin position="237"/>
        <end position="318"/>
    </location>
</feature>
<feature type="region of interest" description="Disordered" evidence="1">
    <location>
        <begin position="68"/>
        <end position="87"/>
    </location>
</feature>
<feature type="compositionally biased region" description="Polar residues" evidence="1">
    <location>
        <begin position="1"/>
        <end position="16"/>
    </location>
</feature>
<dbReference type="PANTHER" id="PTHR37533:SF2">
    <property type="entry name" value="FLAGELLAR HOOK-LENGTH CONTROL PROTEIN"/>
    <property type="match status" value="1"/>
</dbReference>
<accession>A0A1W6TX95</accession>
<proteinExistence type="predicted"/>
<dbReference type="EMBL" id="CP017903">
    <property type="protein sequence ID" value="ARP20175.1"/>
    <property type="molecule type" value="Genomic_DNA"/>
</dbReference>
<reference evidence="3" key="1">
    <citation type="submission" date="2016-10" db="EMBL/GenBank/DDBJ databases">
        <title>The High Quality Genome of Vibrio alginolyticus K01M1.</title>
        <authorList>
            <person name="Wendling C."/>
            <person name="Chibani C.M."/>
            <person name="Hertel R."/>
            <person name="Sproer C."/>
            <person name="Bunk B."/>
            <person name="Overmann J."/>
            <person name="Roth O."/>
            <person name="Liesegang H."/>
        </authorList>
    </citation>
    <scope>NUCLEOTIDE SEQUENCE</scope>
    <source>
        <strain evidence="3">K05K4</strain>
    </source>
</reference>
<gene>
    <name evidence="3" type="ORF">K05K4_34460</name>
</gene>
<keyword evidence="3" id="KW-0969">Cilium</keyword>
<dbReference type="Gene3D" id="3.30.750.140">
    <property type="match status" value="1"/>
</dbReference>
<sequence length="357" mass="38275">MIIPSSTQHSGNSPANNEGHIKQANSVHGFSHGFKSGNKQNGEQDFNSASAVPSFHLTASTLNSANKVQSHGFDTDDRSASDPDANLTSTLGLTESTDLAAQAQALTQGMITMAEKQAEKLGKASSLMTASEVKSVTQDSSNAMLNTSSKQDVKQSLPTSSSSRLPISGAEFQTLLNQPVQGQPTASLLQAQAPTTQPAHSPVATSHIQAQGSEWAAVRVDTTAGKWGEQMMQVLHDRVTLQAQQNVQEAKIRLDPPDLGKLDLLVRVEGDRLSVHINANAAATREALMQVSERLRTELQEQNFVHVDVNVGSDQNQGRDDPHANEEDANIFAARESGAFQTTTTTNYSEHWLSTQA</sequence>
<keyword evidence="3" id="KW-0282">Flagellum</keyword>
<dbReference type="RefSeq" id="WP_086047235.1">
    <property type="nucleotide sequence ID" value="NZ_CP017890.1"/>
</dbReference>
<feature type="region of interest" description="Disordered" evidence="1">
    <location>
        <begin position="133"/>
        <end position="165"/>
    </location>
</feature>
<dbReference type="InterPro" id="IPR038610">
    <property type="entry name" value="FliK-like_C_sf"/>
</dbReference>
<organism evidence="3">
    <name type="scientific">Vibrio alginolyticus</name>
    <dbReference type="NCBI Taxonomy" id="663"/>
    <lineage>
        <taxon>Bacteria</taxon>
        <taxon>Pseudomonadati</taxon>
        <taxon>Pseudomonadota</taxon>
        <taxon>Gammaproteobacteria</taxon>
        <taxon>Vibrionales</taxon>
        <taxon>Vibrionaceae</taxon>
        <taxon>Vibrio</taxon>
    </lineage>
</organism>
<dbReference type="AlphaFoldDB" id="A0A1W6TX95"/>
<evidence type="ECO:0000313" key="3">
    <source>
        <dbReference type="EMBL" id="ARP20175.1"/>
    </source>
</evidence>
<keyword evidence="3" id="KW-0966">Cell projection</keyword>
<evidence type="ECO:0000259" key="2">
    <source>
        <dbReference type="Pfam" id="PF02120"/>
    </source>
</evidence>
<feature type="region of interest" description="Disordered" evidence="1">
    <location>
        <begin position="28"/>
        <end position="47"/>
    </location>
</feature>
<dbReference type="CDD" id="cd17470">
    <property type="entry name" value="T3SS_Flik_C"/>
    <property type="match status" value="1"/>
</dbReference>
<evidence type="ECO:0000256" key="1">
    <source>
        <dbReference type="SAM" id="MobiDB-lite"/>
    </source>
</evidence>
<dbReference type="InterPro" id="IPR021136">
    <property type="entry name" value="Flagellar_hook_control-like_C"/>
</dbReference>
<protein>
    <submittedName>
        <fullName evidence="3">Flagellar hook-length control protein FliK</fullName>
    </submittedName>
</protein>
<feature type="region of interest" description="Disordered" evidence="1">
    <location>
        <begin position="1"/>
        <end position="21"/>
    </location>
</feature>